<evidence type="ECO:0000313" key="7">
    <source>
        <dbReference type="Proteomes" id="UP001240171"/>
    </source>
</evidence>
<dbReference type="Gene3D" id="3.40.50.300">
    <property type="entry name" value="P-loop containing nucleotide triphosphate hydrolases"/>
    <property type="match status" value="1"/>
</dbReference>
<evidence type="ECO:0000256" key="4">
    <source>
        <dbReference type="ARBA" id="ARBA00022840"/>
    </source>
</evidence>
<dbReference type="Pfam" id="PF00005">
    <property type="entry name" value="ABC_tran"/>
    <property type="match status" value="1"/>
</dbReference>
<protein>
    <submittedName>
        <fullName evidence="6">ABC transporter ATP-binding protein</fullName>
    </submittedName>
</protein>
<dbReference type="PANTHER" id="PTHR43335">
    <property type="entry name" value="ABC TRANSPORTER, ATP-BINDING PROTEIN"/>
    <property type="match status" value="1"/>
</dbReference>
<evidence type="ECO:0000313" key="6">
    <source>
        <dbReference type="EMBL" id="MDO7907800.1"/>
    </source>
</evidence>
<gene>
    <name evidence="6" type="ORF">Q5741_15415</name>
</gene>
<dbReference type="InterPro" id="IPR027417">
    <property type="entry name" value="P-loop_NTPase"/>
</dbReference>
<dbReference type="SMART" id="SM00382">
    <property type="entry name" value="AAA"/>
    <property type="match status" value="1"/>
</dbReference>
<dbReference type="GO" id="GO:0005524">
    <property type="term" value="F:ATP binding"/>
    <property type="evidence" value="ECO:0007669"/>
    <property type="project" value="UniProtKB-KW"/>
</dbReference>
<feature type="domain" description="ABC transporter" evidence="5">
    <location>
        <begin position="5"/>
        <end position="233"/>
    </location>
</feature>
<dbReference type="RefSeq" id="WP_305025013.1">
    <property type="nucleotide sequence ID" value="NZ_JAUQTB010000009.1"/>
</dbReference>
<evidence type="ECO:0000259" key="5">
    <source>
        <dbReference type="PROSITE" id="PS50893"/>
    </source>
</evidence>
<dbReference type="SUPFAM" id="SSF52540">
    <property type="entry name" value="P-loop containing nucleoside triphosphate hydrolases"/>
    <property type="match status" value="1"/>
</dbReference>
<name>A0ABT9CEU8_9BACL</name>
<keyword evidence="2" id="KW-0813">Transport</keyword>
<keyword evidence="4 6" id="KW-0067">ATP-binding</keyword>
<keyword evidence="7" id="KW-1185">Reference proteome</keyword>
<dbReference type="PROSITE" id="PS00211">
    <property type="entry name" value="ABC_TRANSPORTER_1"/>
    <property type="match status" value="1"/>
</dbReference>
<dbReference type="CDD" id="cd03230">
    <property type="entry name" value="ABC_DR_subfamily_A"/>
    <property type="match status" value="1"/>
</dbReference>
<dbReference type="EMBL" id="JAUQTB010000009">
    <property type="protein sequence ID" value="MDO7907800.1"/>
    <property type="molecule type" value="Genomic_DNA"/>
</dbReference>
<keyword evidence="3" id="KW-0547">Nucleotide-binding</keyword>
<sequence>MKTVIQTAGLGKIYANGRGCRDITLTVGQGEAFGFLGPNGAGKSTFVKMLVGLTAPTEGSGEVMGHPLGSVESRRQIGYLPELYRYQEWLSGEEVLRLHAGLLGMSRSEASSRINMLLDEVGIGKRGRDRVKHYSKGMQQRLGLACALLGDPQILFLDEPSSAMDPVGRSEVRELLHKLKQQGKTIFLNSHLLEDVESVCDRLALMMNGSMLYQGPLTDILQRTIRWRFRVGGFSPVLLDWLRERSGLNIYLAPAGAGSSGSGPDTEGMEDTVWLEAELDSEHEAGWLNALMVGQGMTLYEVNRLSDKLEDWFMEAVSGRNHRGER</sequence>
<reference evidence="6 7" key="1">
    <citation type="submission" date="2023-07" db="EMBL/GenBank/DDBJ databases">
        <title>Paenibacillus sp. JX-17 nov. isolated from soil.</title>
        <authorList>
            <person name="Wan Y."/>
            <person name="Liu B."/>
        </authorList>
    </citation>
    <scope>NUCLEOTIDE SEQUENCE [LARGE SCALE GENOMIC DNA]</scope>
    <source>
        <strain evidence="6 7">JX-17</strain>
    </source>
</reference>
<evidence type="ECO:0000256" key="3">
    <source>
        <dbReference type="ARBA" id="ARBA00022741"/>
    </source>
</evidence>
<comment type="caution">
    <text evidence="6">The sequence shown here is derived from an EMBL/GenBank/DDBJ whole genome shotgun (WGS) entry which is preliminary data.</text>
</comment>
<accession>A0ABT9CEU8</accession>
<dbReference type="InterPro" id="IPR003593">
    <property type="entry name" value="AAA+_ATPase"/>
</dbReference>
<proteinExistence type="inferred from homology"/>
<dbReference type="InterPro" id="IPR003439">
    <property type="entry name" value="ABC_transporter-like_ATP-bd"/>
</dbReference>
<dbReference type="PROSITE" id="PS50893">
    <property type="entry name" value="ABC_TRANSPORTER_2"/>
    <property type="match status" value="1"/>
</dbReference>
<dbReference type="InterPro" id="IPR017871">
    <property type="entry name" value="ABC_transporter-like_CS"/>
</dbReference>
<evidence type="ECO:0000256" key="1">
    <source>
        <dbReference type="ARBA" id="ARBA00005417"/>
    </source>
</evidence>
<evidence type="ECO:0000256" key="2">
    <source>
        <dbReference type="ARBA" id="ARBA00022448"/>
    </source>
</evidence>
<dbReference type="Proteomes" id="UP001240171">
    <property type="component" value="Unassembled WGS sequence"/>
</dbReference>
<comment type="similarity">
    <text evidence="1">Belongs to the ABC transporter superfamily.</text>
</comment>
<organism evidence="6 7">
    <name type="scientific">Paenibacillus lacisoli</name>
    <dbReference type="NCBI Taxonomy" id="3064525"/>
    <lineage>
        <taxon>Bacteria</taxon>
        <taxon>Bacillati</taxon>
        <taxon>Bacillota</taxon>
        <taxon>Bacilli</taxon>
        <taxon>Bacillales</taxon>
        <taxon>Paenibacillaceae</taxon>
        <taxon>Paenibacillus</taxon>
    </lineage>
</organism>